<feature type="coiled-coil region" evidence="1">
    <location>
        <begin position="188"/>
        <end position="222"/>
    </location>
</feature>
<keyword evidence="3" id="KW-1185">Reference proteome</keyword>
<keyword evidence="1" id="KW-0175">Coiled coil</keyword>
<reference evidence="2" key="1">
    <citation type="submission" date="2021-01" db="EMBL/GenBank/DDBJ databases">
        <title>Whole genome shotgun sequence of Actinoplanes nipponensis NBRC 14063.</title>
        <authorList>
            <person name="Komaki H."/>
            <person name="Tamura T."/>
        </authorList>
    </citation>
    <scope>NUCLEOTIDE SEQUENCE</scope>
    <source>
        <strain evidence="2">NBRC 14063</strain>
    </source>
</reference>
<evidence type="ECO:0000256" key="1">
    <source>
        <dbReference type="SAM" id="Coils"/>
    </source>
</evidence>
<dbReference type="AlphaFoldDB" id="A0A919JFD8"/>
<comment type="caution">
    <text evidence="2">The sequence shown here is derived from an EMBL/GenBank/DDBJ whole genome shotgun (WGS) entry which is preliminary data.</text>
</comment>
<organism evidence="2 3">
    <name type="scientific">Actinoplanes nipponensis</name>
    <dbReference type="NCBI Taxonomy" id="135950"/>
    <lineage>
        <taxon>Bacteria</taxon>
        <taxon>Bacillati</taxon>
        <taxon>Actinomycetota</taxon>
        <taxon>Actinomycetes</taxon>
        <taxon>Micromonosporales</taxon>
        <taxon>Micromonosporaceae</taxon>
        <taxon>Actinoplanes</taxon>
    </lineage>
</organism>
<dbReference type="EMBL" id="BOMQ01000024">
    <property type="protein sequence ID" value="GIE48315.1"/>
    <property type="molecule type" value="Genomic_DNA"/>
</dbReference>
<protein>
    <submittedName>
        <fullName evidence="2">Uncharacterized protein</fullName>
    </submittedName>
</protein>
<name>A0A919JFD8_9ACTN</name>
<dbReference type="RefSeq" id="WP_203766825.1">
    <property type="nucleotide sequence ID" value="NZ_BAAAYJ010000061.1"/>
</dbReference>
<accession>A0A919JFD8</accession>
<gene>
    <name evidence="2" type="ORF">Ani05nite_18490</name>
</gene>
<dbReference type="Proteomes" id="UP000647172">
    <property type="component" value="Unassembled WGS sequence"/>
</dbReference>
<sequence>MNADASGDLARVAAGLRQEIRSKVDGLRRQLTDELKRLDRTVERRARETAARLDAVDARLDTLAADQAVLRQHVERRLRDVAQRTGRLEGEIQQIEGLLRHQQGHVPVDLDGVPADLRVLVDDVRAAERIRAGLLDDDARAARRRDIERCEQDEHTLAETRQRALSASRALAVRTAGGWAFRRAVLAYRSERSRMSELEAQLAAAREKRAQAEQELRHDAAQQQAFRAHPGADAADRLAGRVRDRIDDAVAEYHLFPPWFVTVLGHRPAPTRAAQWREAAVQVVLYRITFEVTDRLLALGPPPSGGHRLVRYDAVQAALRGLEE</sequence>
<evidence type="ECO:0000313" key="3">
    <source>
        <dbReference type="Proteomes" id="UP000647172"/>
    </source>
</evidence>
<evidence type="ECO:0000313" key="2">
    <source>
        <dbReference type="EMBL" id="GIE48315.1"/>
    </source>
</evidence>
<proteinExistence type="predicted"/>